<dbReference type="GO" id="GO:0005524">
    <property type="term" value="F:ATP binding"/>
    <property type="evidence" value="ECO:0007669"/>
    <property type="project" value="UniProtKB-KW"/>
</dbReference>
<dbReference type="GeneID" id="78453713"/>
<dbReference type="PANTHER" id="PTHR42853">
    <property type="entry name" value="ACETYL-COENZYME A CARBOXYLASE CARBOXYL TRANSFERASE SUBUNIT ALPHA"/>
    <property type="match status" value="1"/>
</dbReference>
<keyword evidence="4 10" id="KW-0547">Nucleotide-binding</keyword>
<dbReference type="RefSeq" id="WP_005981110.1">
    <property type="nucleotide sequence ID" value="NZ_BAABXY010000001.1"/>
</dbReference>
<evidence type="ECO:0000256" key="8">
    <source>
        <dbReference type="ARBA" id="ARBA00023160"/>
    </source>
</evidence>
<evidence type="ECO:0000256" key="4">
    <source>
        <dbReference type="ARBA" id="ARBA00022741"/>
    </source>
</evidence>
<dbReference type="EC" id="2.1.3.15" evidence="10"/>
<dbReference type="GO" id="GO:0006633">
    <property type="term" value="P:fatty acid biosynthetic process"/>
    <property type="evidence" value="ECO:0007669"/>
    <property type="project" value="UniProtKB-KW"/>
</dbReference>
<organism evidence="12 13">
    <name type="scientific">Fusobacterium ulcerans</name>
    <dbReference type="NCBI Taxonomy" id="861"/>
    <lineage>
        <taxon>Bacteria</taxon>
        <taxon>Fusobacteriati</taxon>
        <taxon>Fusobacteriota</taxon>
        <taxon>Fusobacteriia</taxon>
        <taxon>Fusobacteriales</taxon>
        <taxon>Fusobacteriaceae</taxon>
        <taxon>Fusobacterium</taxon>
    </lineage>
</organism>
<dbReference type="GO" id="GO:0016743">
    <property type="term" value="F:carboxyl- or carbamoyltransferase activity"/>
    <property type="evidence" value="ECO:0007669"/>
    <property type="project" value="UniProtKB-UniRule"/>
</dbReference>
<dbReference type="NCBIfam" id="NF041504">
    <property type="entry name" value="AccA_sub"/>
    <property type="match status" value="1"/>
</dbReference>
<evidence type="ECO:0000256" key="2">
    <source>
        <dbReference type="ARBA" id="ARBA00022516"/>
    </source>
</evidence>
<feature type="domain" description="CoA carboxyltransferase C-terminal" evidence="11">
    <location>
        <begin position="33"/>
        <end position="290"/>
    </location>
</feature>
<comment type="catalytic activity">
    <reaction evidence="9 10">
        <text>N(6)-carboxybiotinyl-L-lysyl-[protein] + acetyl-CoA = N(6)-biotinyl-L-lysyl-[protein] + malonyl-CoA</text>
        <dbReference type="Rhea" id="RHEA:54728"/>
        <dbReference type="Rhea" id="RHEA-COMP:10505"/>
        <dbReference type="Rhea" id="RHEA-COMP:10506"/>
        <dbReference type="ChEBI" id="CHEBI:57288"/>
        <dbReference type="ChEBI" id="CHEBI:57384"/>
        <dbReference type="ChEBI" id="CHEBI:83144"/>
        <dbReference type="ChEBI" id="CHEBI:83145"/>
        <dbReference type="EC" id="2.1.3.15"/>
    </reaction>
</comment>
<dbReference type="NCBIfam" id="TIGR00513">
    <property type="entry name" value="accA"/>
    <property type="match status" value="1"/>
</dbReference>
<proteinExistence type="inferred from homology"/>
<evidence type="ECO:0000313" key="12">
    <source>
        <dbReference type="EMBL" id="SQJ09981.1"/>
    </source>
</evidence>
<dbReference type="GO" id="GO:0009317">
    <property type="term" value="C:acetyl-CoA carboxylase complex"/>
    <property type="evidence" value="ECO:0007669"/>
    <property type="project" value="InterPro"/>
</dbReference>
<protein>
    <recommendedName>
        <fullName evidence="10">Acetyl-coenzyme A carboxylase carboxyl transferase subunit alpha</fullName>
        <shortName evidence="10">ACCase subunit alpha</shortName>
        <shortName evidence="10">Acetyl-CoA carboxylase carboxyltransferase subunit alpha</shortName>
        <ecNumber evidence="10">2.1.3.15</ecNumber>
    </recommendedName>
</protein>
<keyword evidence="7 10" id="KW-0443">Lipid metabolism</keyword>
<keyword evidence="2 10" id="KW-0444">Lipid biosynthesis</keyword>
<dbReference type="PANTHER" id="PTHR42853:SF3">
    <property type="entry name" value="ACETYL-COENZYME A CARBOXYLASE CARBOXYL TRANSFERASE SUBUNIT ALPHA, CHLOROPLASTIC"/>
    <property type="match status" value="1"/>
</dbReference>
<dbReference type="PRINTS" id="PR01069">
    <property type="entry name" value="ACCCTRFRASEA"/>
</dbReference>
<dbReference type="SUPFAM" id="SSF52096">
    <property type="entry name" value="ClpP/crotonase"/>
    <property type="match status" value="1"/>
</dbReference>
<evidence type="ECO:0000259" key="11">
    <source>
        <dbReference type="PROSITE" id="PS50989"/>
    </source>
</evidence>
<dbReference type="Proteomes" id="UP000249008">
    <property type="component" value="Chromosome 1"/>
</dbReference>
<evidence type="ECO:0000256" key="10">
    <source>
        <dbReference type="HAMAP-Rule" id="MF_00823"/>
    </source>
</evidence>
<dbReference type="KEGG" id="ful:C4N20_02750"/>
<keyword evidence="6 10" id="KW-0067">ATP-binding</keyword>
<dbReference type="GO" id="GO:0003989">
    <property type="term" value="F:acetyl-CoA carboxylase activity"/>
    <property type="evidence" value="ECO:0007669"/>
    <property type="project" value="InterPro"/>
</dbReference>
<evidence type="ECO:0000256" key="9">
    <source>
        <dbReference type="ARBA" id="ARBA00049152"/>
    </source>
</evidence>
<comment type="subunit">
    <text evidence="10">Acetyl-CoA carboxylase is a heterohexamer composed of biotin carboxyl carrier protein (AccB), biotin carboxylase (AccC) and two subunits each of ACCase subunit alpha (AccA) and ACCase subunit beta (AccD).</text>
</comment>
<reference evidence="12 13" key="1">
    <citation type="submission" date="2018-06" db="EMBL/GenBank/DDBJ databases">
        <authorList>
            <consortium name="Pathogen Informatics"/>
            <person name="Doyle S."/>
        </authorList>
    </citation>
    <scope>NUCLEOTIDE SEQUENCE [LARGE SCALE GENOMIC DNA]</scope>
    <source>
        <strain evidence="12 13">NCTC12112</strain>
    </source>
</reference>
<dbReference type="InterPro" id="IPR011763">
    <property type="entry name" value="COA_CT_C"/>
</dbReference>
<comment type="similarity">
    <text evidence="10">Belongs to the AccA family.</text>
</comment>
<dbReference type="Gene3D" id="3.90.226.10">
    <property type="entry name" value="2-enoyl-CoA Hydratase, Chain A, domain 1"/>
    <property type="match status" value="1"/>
</dbReference>
<evidence type="ECO:0000256" key="3">
    <source>
        <dbReference type="ARBA" id="ARBA00022679"/>
    </source>
</evidence>
<evidence type="ECO:0000256" key="7">
    <source>
        <dbReference type="ARBA" id="ARBA00023098"/>
    </source>
</evidence>
<dbReference type="HAMAP" id="MF_00823">
    <property type="entry name" value="AcetylCoA_CT_alpha"/>
    <property type="match status" value="1"/>
</dbReference>
<keyword evidence="8 10" id="KW-0275">Fatty acid biosynthesis</keyword>
<evidence type="ECO:0000313" key="13">
    <source>
        <dbReference type="Proteomes" id="UP000249008"/>
    </source>
</evidence>
<comment type="subcellular location">
    <subcellularLocation>
        <location evidence="10">Cytoplasm</location>
    </subcellularLocation>
</comment>
<dbReference type="InterPro" id="IPR001095">
    <property type="entry name" value="Acetyl_CoA_COase_a_su"/>
</dbReference>
<dbReference type="PROSITE" id="PS50989">
    <property type="entry name" value="COA_CT_CTER"/>
    <property type="match status" value="1"/>
</dbReference>
<accession>A0AAX1TS95</accession>
<comment type="function">
    <text evidence="10">Component of the acetyl coenzyme A carboxylase (ACC) complex. First, biotin carboxylase catalyzes the carboxylation of biotin on its carrier protein (BCCP) and then the CO(2) group is transferred by the carboxyltransferase to acetyl-CoA to form malonyl-CoA.</text>
</comment>
<dbReference type="InterPro" id="IPR029045">
    <property type="entry name" value="ClpP/crotonase-like_dom_sf"/>
</dbReference>
<evidence type="ECO:0000256" key="5">
    <source>
        <dbReference type="ARBA" id="ARBA00022832"/>
    </source>
</evidence>
<gene>
    <name evidence="10 12" type="primary">accA</name>
    <name evidence="12" type="ORF">NCTC12112_02432</name>
</gene>
<sequence length="318" mass="35596">MEFEFEKEIIEIEKKIEELQKFSEEKGIDLSGEIEKFKTARNEKLKTIYKNLSSWDKVFVARHPERPYTLDYIENMTTDFLELHGDRLFKDDPAIVGGFCKIDGKKVLIVGHQKGRTTDEKIYRNFGMANPEGYRKALRLFKMAERFSIPILTFIDTPGAYPGLEAEEHGQGEAIARNLMEMSGLKVPVISVVIGEGGSGGALGLGVSDKIFMLENSVYSVISPEGCAAILYKDASRAEEAAESLKISAQSLFKLGVIDGIIEEPLGGAHRDHKCIALNLKNIILSSFSELEKISVEELVENRYNKFRKMGSFIGTEI</sequence>
<dbReference type="GO" id="GO:2001295">
    <property type="term" value="P:malonyl-CoA biosynthetic process"/>
    <property type="evidence" value="ECO:0007669"/>
    <property type="project" value="UniProtKB-UniRule"/>
</dbReference>
<keyword evidence="10" id="KW-0963">Cytoplasm</keyword>
<keyword evidence="5 10" id="KW-0276">Fatty acid metabolism</keyword>
<name>A0AAX1TS95_9FUSO</name>
<dbReference type="AlphaFoldDB" id="A0AAX1TS95"/>
<evidence type="ECO:0000256" key="1">
    <source>
        <dbReference type="ARBA" id="ARBA00004956"/>
    </source>
</evidence>
<dbReference type="EMBL" id="LS483487">
    <property type="protein sequence ID" value="SQJ09981.1"/>
    <property type="molecule type" value="Genomic_DNA"/>
</dbReference>
<dbReference type="Pfam" id="PF03255">
    <property type="entry name" value="ACCA"/>
    <property type="match status" value="1"/>
</dbReference>
<keyword evidence="3 10" id="KW-0808">Transferase</keyword>
<comment type="pathway">
    <text evidence="1 10">Lipid metabolism; malonyl-CoA biosynthesis; malonyl-CoA from acetyl-CoA: step 1/1.</text>
</comment>
<evidence type="ECO:0000256" key="6">
    <source>
        <dbReference type="ARBA" id="ARBA00022840"/>
    </source>
</evidence>
<dbReference type="NCBIfam" id="NF004344">
    <property type="entry name" value="PRK05724.1"/>
    <property type="match status" value="1"/>
</dbReference>
<keyword evidence="12" id="KW-0436">Ligase</keyword>